<keyword evidence="3" id="KW-0648">Protein biosynthesis</keyword>
<dbReference type="PANTHER" id="PTHR10938">
    <property type="entry name" value="TRANSLATION INITIATION FACTOR IF-3"/>
    <property type="match status" value="1"/>
</dbReference>
<dbReference type="GO" id="GO:0016020">
    <property type="term" value="C:membrane"/>
    <property type="evidence" value="ECO:0007669"/>
    <property type="project" value="TreeGrafter"/>
</dbReference>
<sequence length="180" mass="20703">MQRRYRKPRPQKDIVKKFMINLQIKAPRVFLINENGEQVGVVDINTARKKAMEAEFDLVEVSPKSNPPVVKIIDYGQYKYETEKRMRKAKAHQKVSELKVIRLSFRIKGHDLEVKQKQALKFLDDGNKVKVNIVLRGREKAHKNIAVENMNSFIRSLGEAVKIVQPISQQGGQINATIGR</sequence>
<evidence type="ECO:0000256" key="3">
    <source>
        <dbReference type="ARBA" id="ARBA00022917"/>
    </source>
</evidence>
<dbReference type="Gene3D" id="3.10.20.80">
    <property type="entry name" value="Translation initiation factor 3 (IF-3), N-terminal domain"/>
    <property type="match status" value="1"/>
</dbReference>
<dbReference type="Proteomes" id="UP000230586">
    <property type="component" value="Unassembled WGS sequence"/>
</dbReference>
<gene>
    <name evidence="7" type="ORF">COT27_00470</name>
</gene>
<comment type="similarity">
    <text evidence="1">Belongs to the IF-3 family.</text>
</comment>
<dbReference type="InterPro" id="IPR019815">
    <property type="entry name" value="Translation_initiation_fac_3_C"/>
</dbReference>
<dbReference type="GO" id="GO:0005829">
    <property type="term" value="C:cytosol"/>
    <property type="evidence" value="ECO:0007669"/>
    <property type="project" value="TreeGrafter"/>
</dbReference>
<name>A0A2M6XTH3_9BACT</name>
<dbReference type="NCBIfam" id="TIGR00168">
    <property type="entry name" value="infC"/>
    <property type="match status" value="1"/>
</dbReference>
<evidence type="ECO:0000259" key="5">
    <source>
        <dbReference type="Pfam" id="PF00707"/>
    </source>
</evidence>
<reference evidence="8" key="1">
    <citation type="submission" date="2017-09" db="EMBL/GenBank/DDBJ databases">
        <title>Depth-based differentiation of microbial function through sediment-hosted aquifers and enrichment of novel symbionts in the deep terrestrial subsurface.</title>
        <authorList>
            <person name="Probst A.J."/>
            <person name="Ladd B."/>
            <person name="Jarett J.K."/>
            <person name="Geller-Mcgrath D.E."/>
            <person name="Sieber C.M.K."/>
            <person name="Emerson J.B."/>
            <person name="Anantharaman K."/>
            <person name="Thomas B.C."/>
            <person name="Malmstrom R."/>
            <person name="Stieglmeier M."/>
            <person name="Klingl A."/>
            <person name="Woyke T."/>
            <person name="Ryan C.M."/>
            <person name="Banfield J.F."/>
        </authorList>
    </citation>
    <scope>NUCLEOTIDE SEQUENCE [LARGE SCALE GENOMIC DNA]</scope>
</reference>
<dbReference type="SUPFAM" id="SSF54364">
    <property type="entry name" value="Translation initiation factor IF3, N-terminal domain"/>
    <property type="match status" value="1"/>
</dbReference>
<dbReference type="InterPro" id="IPR036788">
    <property type="entry name" value="T_IF-3_C_sf"/>
</dbReference>
<evidence type="ECO:0000256" key="2">
    <source>
        <dbReference type="ARBA" id="ARBA00022540"/>
    </source>
</evidence>
<comment type="caution">
    <text evidence="7">The sequence shown here is derived from an EMBL/GenBank/DDBJ whole genome shotgun (WGS) entry which is preliminary data.</text>
</comment>
<dbReference type="Pfam" id="PF05198">
    <property type="entry name" value="IF3_N"/>
    <property type="match status" value="1"/>
</dbReference>
<dbReference type="Gene3D" id="3.30.110.10">
    <property type="entry name" value="Translation initiation factor 3 (IF-3), C-terminal domain"/>
    <property type="match status" value="1"/>
</dbReference>
<dbReference type="EMBL" id="PEXX01000007">
    <property type="protein sequence ID" value="PIU10953.1"/>
    <property type="molecule type" value="Genomic_DNA"/>
</dbReference>
<feature type="domain" description="Translation initiation factor 3 C-terminal" evidence="5">
    <location>
        <begin position="97"/>
        <end position="178"/>
    </location>
</feature>
<organism evidence="7 8">
    <name type="scientific">Candidatus Kuenenbacteria bacterium CG08_land_8_20_14_0_20_37_23</name>
    <dbReference type="NCBI Taxonomy" id="1974617"/>
    <lineage>
        <taxon>Bacteria</taxon>
        <taxon>Candidatus Kueneniibacteriota</taxon>
    </lineage>
</organism>
<keyword evidence="2 7" id="KW-0396">Initiation factor</keyword>
<dbReference type="InterPro" id="IPR001288">
    <property type="entry name" value="Translation_initiation_fac_3"/>
</dbReference>
<evidence type="ECO:0000259" key="6">
    <source>
        <dbReference type="Pfam" id="PF05198"/>
    </source>
</evidence>
<dbReference type="Pfam" id="PF00707">
    <property type="entry name" value="IF3_C"/>
    <property type="match status" value="1"/>
</dbReference>
<dbReference type="GO" id="GO:0003743">
    <property type="term" value="F:translation initiation factor activity"/>
    <property type="evidence" value="ECO:0007669"/>
    <property type="project" value="UniProtKB-UniRule"/>
</dbReference>
<dbReference type="InterPro" id="IPR036787">
    <property type="entry name" value="T_IF-3_N_sf"/>
</dbReference>
<dbReference type="GO" id="GO:0032790">
    <property type="term" value="P:ribosome disassembly"/>
    <property type="evidence" value="ECO:0007669"/>
    <property type="project" value="TreeGrafter"/>
</dbReference>
<evidence type="ECO:0000256" key="4">
    <source>
        <dbReference type="NCBIfam" id="TIGR00168"/>
    </source>
</evidence>
<proteinExistence type="inferred from homology"/>
<dbReference type="SUPFAM" id="SSF55200">
    <property type="entry name" value="Translation initiation factor IF3, C-terminal domain"/>
    <property type="match status" value="1"/>
</dbReference>
<dbReference type="InterPro" id="IPR019814">
    <property type="entry name" value="Translation_initiation_fac_3_N"/>
</dbReference>
<feature type="domain" description="Translation initiation factor 3 N-terminal" evidence="6">
    <location>
        <begin position="20"/>
        <end position="89"/>
    </location>
</feature>
<evidence type="ECO:0000256" key="1">
    <source>
        <dbReference type="ARBA" id="ARBA00005439"/>
    </source>
</evidence>
<dbReference type="PANTHER" id="PTHR10938:SF0">
    <property type="entry name" value="TRANSLATION INITIATION FACTOR IF-3, MITOCHONDRIAL"/>
    <property type="match status" value="1"/>
</dbReference>
<dbReference type="GO" id="GO:0043022">
    <property type="term" value="F:ribosome binding"/>
    <property type="evidence" value="ECO:0007669"/>
    <property type="project" value="TreeGrafter"/>
</dbReference>
<accession>A0A2M6XTH3</accession>
<evidence type="ECO:0000313" key="7">
    <source>
        <dbReference type="EMBL" id="PIU10953.1"/>
    </source>
</evidence>
<evidence type="ECO:0000313" key="8">
    <source>
        <dbReference type="Proteomes" id="UP000230586"/>
    </source>
</evidence>
<protein>
    <recommendedName>
        <fullName evidence="4">Translation initiation factor IF-3</fullName>
    </recommendedName>
</protein>
<dbReference type="AlphaFoldDB" id="A0A2M6XTH3"/>